<dbReference type="EMBL" id="BARU01026145">
    <property type="protein sequence ID" value="GAH74505.1"/>
    <property type="molecule type" value="Genomic_DNA"/>
</dbReference>
<dbReference type="AlphaFoldDB" id="X1IZ49"/>
<evidence type="ECO:0008006" key="2">
    <source>
        <dbReference type="Google" id="ProtNLM"/>
    </source>
</evidence>
<sequence length="104" mass="11980">TKFRAIDTHEGVIAHLVLRDEGKIVARTYMANTQEEDRKQLGYIYSTDQKYQKILLSKVAEICKEKNATRLQVALFGNLLPTLEIYQQLGFELKATSESFEKKL</sequence>
<protein>
    <recommendedName>
        <fullName evidence="2">N-acetyltransferase domain-containing protein</fullName>
    </recommendedName>
</protein>
<proteinExistence type="predicted"/>
<gene>
    <name evidence="1" type="ORF">S03H2_42041</name>
</gene>
<name>X1IZ49_9ZZZZ</name>
<reference evidence="1" key="1">
    <citation type="journal article" date="2014" name="Front. Microbiol.">
        <title>High frequency of phylogenetically diverse reductive dehalogenase-homologous genes in deep subseafloor sedimentary metagenomes.</title>
        <authorList>
            <person name="Kawai M."/>
            <person name="Futagami T."/>
            <person name="Toyoda A."/>
            <person name="Takaki Y."/>
            <person name="Nishi S."/>
            <person name="Hori S."/>
            <person name="Arai W."/>
            <person name="Tsubouchi T."/>
            <person name="Morono Y."/>
            <person name="Uchiyama I."/>
            <person name="Ito T."/>
            <person name="Fujiyama A."/>
            <person name="Inagaki F."/>
            <person name="Takami H."/>
        </authorList>
    </citation>
    <scope>NUCLEOTIDE SEQUENCE</scope>
    <source>
        <strain evidence="1">Expedition CK06-06</strain>
    </source>
</reference>
<dbReference type="SUPFAM" id="SSF55729">
    <property type="entry name" value="Acyl-CoA N-acyltransferases (Nat)"/>
    <property type="match status" value="1"/>
</dbReference>
<evidence type="ECO:0000313" key="1">
    <source>
        <dbReference type="EMBL" id="GAH74505.1"/>
    </source>
</evidence>
<accession>X1IZ49</accession>
<organism evidence="1">
    <name type="scientific">marine sediment metagenome</name>
    <dbReference type="NCBI Taxonomy" id="412755"/>
    <lineage>
        <taxon>unclassified sequences</taxon>
        <taxon>metagenomes</taxon>
        <taxon>ecological metagenomes</taxon>
    </lineage>
</organism>
<dbReference type="InterPro" id="IPR016181">
    <property type="entry name" value="Acyl_CoA_acyltransferase"/>
</dbReference>
<feature type="non-terminal residue" evidence="1">
    <location>
        <position position="1"/>
    </location>
</feature>
<comment type="caution">
    <text evidence="1">The sequence shown here is derived from an EMBL/GenBank/DDBJ whole genome shotgun (WGS) entry which is preliminary data.</text>
</comment>
<dbReference type="Gene3D" id="3.40.630.30">
    <property type="match status" value="1"/>
</dbReference>